<keyword evidence="3" id="KW-0677">Repeat</keyword>
<gene>
    <name evidence="8" type="ORF">OCTVUL_1B000888</name>
</gene>
<dbReference type="EMBL" id="OX597840">
    <property type="protein sequence ID" value="CAI9741956.1"/>
    <property type="molecule type" value="Genomic_DNA"/>
</dbReference>
<dbReference type="Proteomes" id="UP001162480">
    <property type="component" value="Chromosome 27"/>
</dbReference>
<dbReference type="AlphaFoldDB" id="A0AA36BYE0"/>
<comment type="subcellular location">
    <subcellularLocation>
        <location evidence="1">Nucleus</location>
    </subcellularLocation>
</comment>
<evidence type="ECO:0000256" key="4">
    <source>
        <dbReference type="ARBA" id="ARBA00022771"/>
    </source>
</evidence>
<keyword evidence="2" id="KW-0479">Metal-binding</keyword>
<dbReference type="InterPro" id="IPR050331">
    <property type="entry name" value="Zinc_finger"/>
</dbReference>
<dbReference type="PROSITE" id="PS00028">
    <property type="entry name" value="ZINC_FINGER_C2H2_1"/>
    <property type="match status" value="1"/>
</dbReference>
<dbReference type="FunFam" id="3.30.160.60:FF:002343">
    <property type="entry name" value="Zinc finger protein 33A"/>
    <property type="match status" value="1"/>
</dbReference>
<evidence type="ECO:0000256" key="3">
    <source>
        <dbReference type="ARBA" id="ARBA00022737"/>
    </source>
</evidence>
<dbReference type="GO" id="GO:0010468">
    <property type="term" value="P:regulation of gene expression"/>
    <property type="evidence" value="ECO:0007669"/>
    <property type="project" value="TreeGrafter"/>
</dbReference>
<evidence type="ECO:0000256" key="1">
    <source>
        <dbReference type="ARBA" id="ARBA00004123"/>
    </source>
</evidence>
<dbReference type="SUPFAM" id="SSF57667">
    <property type="entry name" value="beta-beta-alpha zinc fingers"/>
    <property type="match status" value="1"/>
</dbReference>
<protein>
    <submittedName>
        <fullName evidence="8">---NA</fullName>
    </submittedName>
</protein>
<accession>A0AA36BYE0</accession>
<keyword evidence="4" id="KW-0863">Zinc-finger</keyword>
<dbReference type="PANTHER" id="PTHR16515:SF66">
    <property type="entry name" value="C2H2-TYPE DOMAIN-CONTAINING PROTEIN"/>
    <property type="match status" value="1"/>
</dbReference>
<proteinExistence type="predicted"/>
<name>A0AA36BYE0_OCTVU</name>
<evidence type="ECO:0000313" key="9">
    <source>
        <dbReference type="Proteomes" id="UP001162480"/>
    </source>
</evidence>
<feature type="domain" description="C2H2-type" evidence="7">
    <location>
        <begin position="35"/>
        <end position="55"/>
    </location>
</feature>
<dbReference type="InterPro" id="IPR013087">
    <property type="entry name" value="Znf_C2H2_type"/>
</dbReference>
<evidence type="ECO:0000256" key="6">
    <source>
        <dbReference type="ARBA" id="ARBA00023242"/>
    </source>
</evidence>
<sequence length="73" mass="8493">MAGRGVELVWSVVVCVFKNLAQHKRTNLEEKPYHCNICGKSFYRIRNFTTHTRVHRGKRPYHCDIIGESFSVA</sequence>
<dbReference type="PANTHER" id="PTHR16515">
    <property type="entry name" value="PR DOMAIN ZINC FINGER PROTEIN"/>
    <property type="match status" value="1"/>
</dbReference>
<dbReference type="GO" id="GO:0005634">
    <property type="term" value="C:nucleus"/>
    <property type="evidence" value="ECO:0007669"/>
    <property type="project" value="UniProtKB-SubCell"/>
</dbReference>
<dbReference type="SMART" id="SM00355">
    <property type="entry name" value="ZnF_C2H2"/>
    <property type="match status" value="1"/>
</dbReference>
<evidence type="ECO:0000259" key="7">
    <source>
        <dbReference type="PROSITE" id="PS00028"/>
    </source>
</evidence>
<keyword evidence="9" id="KW-1185">Reference proteome</keyword>
<keyword evidence="6" id="KW-0539">Nucleus</keyword>
<organism evidence="8 9">
    <name type="scientific">Octopus vulgaris</name>
    <name type="common">Common octopus</name>
    <dbReference type="NCBI Taxonomy" id="6645"/>
    <lineage>
        <taxon>Eukaryota</taxon>
        <taxon>Metazoa</taxon>
        <taxon>Spiralia</taxon>
        <taxon>Lophotrochozoa</taxon>
        <taxon>Mollusca</taxon>
        <taxon>Cephalopoda</taxon>
        <taxon>Coleoidea</taxon>
        <taxon>Octopodiformes</taxon>
        <taxon>Octopoda</taxon>
        <taxon>Incirrata</taxon>
        <taxon>Octopodidae</taxon>
        <taxon>Octopus</taxon>
    </lineage>
</organism>
<reference evidence="8" key="1">
    <citation type="submission" date="2023-08" db="EMBL/GenBank/DDBJ databases">
        <authorList>
            <person name="Alioto T."/>
            <person name="Alioto T."/>
            <person name="Gomez Garrido J."/>
        </authorList>
    </citation>
    <scope>NUCLEOTIDE SEQUENCE</scope>
</reference>
<evidence type="ECO:0000256" key="2">
    <source>
        <dbReference type="ARBA" id="ARBA00022723"/>
    </source>
</evidence>
<keyword evidence="5" id="KW-0862">Zinc</keyword>
<evidence type="ECO:0000256" key="5">
    <source>
        <dbReference type="ARBA" id="ARBA00022833"/>
    </source>
</evidence>
<evidence type="ECO:0000313" key="8">
    <source>
        <dbReference type="EMBL" id="CAI9741956.1"/>
    </source>
</evidence>
<dbReference type="Pfam" id="PF00096">
    <property type="entry name" value="zf-C2H2"/>
    <property type="match status" value="1"/>
</dbReference>
<dbReference type="GO" id="GO:0008270">
    <property type="term" value="F:zinc ion binding"/>
    <property type="evidence" value="ECO:0007669"/>
    <property type="project" value="UniProtKB-KW"/>
</dbReference>
<dbReference type="Gene3D" id="3.30.160.60">
    <property type="entry name" value="Classic Zinc Finger"/>
    <property type="match status" value="2"/>
</dbReference>
<dbReference type="InterPro" id="IPR036236">
    <property type="entry name" value="Znf_C2H2_sf"/>
</dbReference>